<accession>A0A5K7XCN2</accession>
<dbReference type="EMBL" id="AP021861">
    <property type="protein sequence ID" value="BBO33732.1"/>
    <property type="molecule type" value="Genomic_DNA"/>
</dbReference>
<dbReference type="KEGG" id="lpav:PLANPX_3344"/>
<feature type="signal peptide" evidence="1">
    <location>
        <begin position="1"/>
        <end position="21"/>
    </location>
</feature>
<keyword evidence="1" id="KW-0732">Signal</keyword>
<dbReference type="Gene3D" id="1.10.1330.10">
    <property type="entry name" value="Dockerin domain"/>
    <property type="match status" value="1"/>
</dbReference>
<evidence type="ECO:0000256" key="1">
    <source>
        <dbReference type="SAM" id="SignalP"/>
    </source>
</evidence>
<dbReference type="RefSeq" id="WP_152099451.1">
    <property type="nucleotide sequence ID" value="NZ_AP021861.1"/>
</dbReference>
<dbReference type="GO" id="GO:0004553">
    <property type="term" value="F:hydrolase activity, hydrolyzing O-glycosyl compounds"/>
    <property type="evidence" value="ECO:0007669"/>
    <property type="project" value="InterPro"/>
</dbReference>
<dbReference type="InterPro" id="IPR002105">
    <property type="entry name" value="Dockerin_1_rpt"/>
</dbReference>
<organism evidence="2 3">
    <name type="scientific">Lacipirellula parvula</name>
    <dbReference type="NCBI Taxonomy" id="2650471"/>
    <lineage>
        <taxon>Bacteria</taxon>
        <taxon>Pseudomonadati</taxon>
        <taxon>Planctomycetota</taxon>
        <taxon>Planctomycetia</taxon>
        <taxon>Pirellulales</taxon>
        <taxon>Lacipirellulaceae</taxon>
        <taxon>Lacipirellula</taxon>
    </lineage>
</organism>
<dbReference type="PROSITE" id="PS00018">
    <property type="entry name" value="EF_HAND_1"/>
    <property type="match status" value="1"/>
</dbReference>
<dbReference type="InterPro" id="IPR036439">
    <property type="entry name" value="Dockerin_dom_sf"/>
</dbReference>
<protein>
    <recommendedName>
        <fullName evidence="4">PEP-CTERM protein-sorting domain-containing protein</fullName>
    </recommendedName>
</protein>
<sequence>MRLLLTITLGFALVAASAADAAQFSLRYIGLSSPGQHAWQVLLQPDQASAAAVEIGMQFTGGSILSLQPNLDVFDDANPGQNPFTGTVTIGASVQNSGAAAFAALGGVIPAVQQTLVMTVMTNGPGTLSLGGQNHNGFFTGARVWQGATPVNGLTASLQVTGTEADFNQNGVVDGADFLIWQRGSGLASGATRALGDANADGAVNQFDLNIWRGQYGATTSPPVAAVPEPATLGGALLAAASFLPLARKRRR</sequence>
<dbReference type="Proteomes" id="UP000326837">
    <property type="component" value="Chromosome"/>
</dbReference>
<reference evidence="3" key="1">
    <citation type="submission" date="2019-10" db="EMBL/GenBank/DDBJ databases">
        <title>Lacipirellula parvula gen. nov., sp. nov., representing a lineage of planctomycetes widespread in freshwater anoxic habitats, and description of the family Lacipirellulaceae.</title>
        <authorList>
            <person name="Dedysh S.N."/>
            <person name="Kulichevskaya I.S."/>
            <person name="Beletsky A.V."/>
            <person name="Rakitin A.L."/>
            <person name="Mardanov A.V."/>
            <person name="Ivanova A.A."/>
            <person name="Saltykova V.X."/>
            <person name="Rijpstra W.I.C."/>
            <person name="Sinninghe Damste J.S."/>
            <person name="Ravin N.V."/>
        </authorList>
    </citation>
    <scope>NUCLEOTIDE SEQUENCE [LARGE SCALE GENOMIC DNA]</scope>
    <source>
        <strain evidence="3">PX69</strain>
    </source>
</reference>
<dbReference type="Pfam" id="PF00404">
    <property type="entry name" value="Dockerin_1"/>
    <property type="match status" value="1"/>
</dbReference>
<evidence type="ECO:0000313" key="2">
    <source>
        <dbReference type="EMBL" id="BBO33732.1"/>
    </source>
</evidence>
<evidence type="ECO:0008006" key="4">
    <source>
        <dbReference type="Google" id="ProtNLM"/>
    </source>
</evidence>
<feature type="chain" id="PRO_5024858332" description="PEP-CTERM protein-sorting domain-containing protein" evidence="1">
    <location>
        <begin position="22"/>
        <end position="252"/>
    </location>
</feature>
<evidence type="ECO:0000313" key="3">
    <source>
        <dbReference type="Proteomes" id="UP000326837"/>
    </source>
</evidence>
<name>A0A5K7XCN2_9BACT</name>
<gene>
    <name evidence="2" type="ORF">PLANPX_3344</name>
</gene>
<keyword evidence="3" id="KW-1185">Reference proteome</keyword>
<dbReference type="InterPro" id="IPR018247">
    <property type="entry name" value="EF_Hand_1_Ca_BS"/>
</dbReference>
<dbReference type="AlphaFoldDB" id="A0A5K7XCN2"/>
<proteinExistence type="predicted"/>
<dbReference type="GO" id="GO:0000272">
    <property type="term" value="P:polysaccharide catabolic process"/>
    <property type="evidence" value="ECO:0007669"/>
    <property type="project" value="InterPro"/>
</dbReference>